<evidence type="ECO:0000256" key="3">
    <source>
        <dbReference type="ARBA" id="ARBA00022490"/>
    </source>
</evidence>
<dbReference type="Gene3D" id="1.20.5.1930">
    <property type="match status" value="1"/>
</dbReference>
<reference evidence="12 13" key="1">
    <citation type="submission" date="2018-10" db="EMBL/GenBank/DDBJ databases">
        <title>Isolation from cow dung.</title>
        <authorList>
            <person name="Ling L."/>
        </authorList>
    </citation>
    <scope>NUCLEOTIDE SEQUENCE [LARGE SCALE GENOMIC DNA]</scope>
    <source>
        <strain evidence="12 13">NEAU-LL90</strain>
    </source>
</reference>
<dbReference type="GO" id="GO:0000287">
    <property type="term" value="F:magnesium ion binding"/>
    <property type="evidence" value="ECO:0007669"/>
    <property type="project" value="UniProtKB-ARBA"/>
</dbReference>
<evidence type="ECO:0000256" key="8">
    <source>
        <dbReference type="ARBA" id="ARBA00022842"/>
    </source>
</evidence>
<dbReference type="InterPro" id="IPR011712">
    <property type="entry name" value="Sig_transdc_His_kin_sub3_dim/P"/>
</dbReference>
<keyword evidence="6" id="KW-0479">Metal-binding</keyword>
<dbReference type="GO" id="GO:0005524">
    <property type="term" value="F:ATP binding"/>
    <property type="evidence" value="ECO:0007669"/>
    <property type="project" value="UniProtKB-ARBA"/>
</dbReference>
<evidence type="ECO:0000313" key="13">
    <source>
        <dbReference type="Proteomes" id="UP000279275"/>
    </source>
</evidence>
<dbReference type="GO" id="GO:0016020">
    <property type="term" value="C:membrane"/>
    <property type="evidence" value="ECO:0007669"/>
    <property type="project" value="InterPro"/>
</dbReference>
<keyword evidence="8" id="KW-0460">Magnesium</keyword>
<dbReference type="SMART" id="SM00065">
    <property type="entry name" value="GAF"/>
    <property type="match status" value="2"/>
</dbReference>
<dbReference type="SUPFAM" id="SSF55781">
    <property type="entry name" value="GAF domain-like"/>
    <property type="match status" value="2"/>
</dbReference>
<dbReference type="InterPro" id="IPR029016">
    <property type="entry name" value="GAF-like_dom_sf"/>
</dbReference>
<dbReference type="AlphaFoldDB" id="A0A3M2LG67"/>
<evidence type="ECO:0000259" key="11">
    <source>
        <dbReference type="SMART" id="SM00065"/>
    </source>
</evidence>
<dbReference type="InterPro" id="IPR036890">
    <property type="entry name" value="HATPase_C_sf"/>
</dbReference>
<accession>A0A3M2LG67</accession>
<dbReference type="GO" id="GO:0019825">
    <property type="term" value="F:oxygen binding"/>
    <property type="evidence" value="ECO:0007669"/>
    <property type="project" value="UniProtKB-ARBA"/>
</dbReference>
<dbReference type="GO" id="GO:0070026">
    <property type="term" value="F:nitric oxide binding"/>
    <property type="evidence" value="ECO:0007669"/>
    <property type="project" value="UniProtKB-ARBA"/>
</dbReference>
<sequence>MRLRELLSEVRDRVDQIIDARDRVDGLVEALLTVTSGLDLDQTLRSIVHTAITLVGARYGALGVRGHGHELVQFIYEGIDDELRARIGDLPQGGGVLGVLIDRPKTIRLERISDHPESVGFPPEHPPMNSFLGTPIRIRDEVFGNLYLTEKLGGQPFTEDDEVVIQALAAAAGVAIANARLYEAARNRQAWIAATRDITTDFLAGTDPELVSDRLVTLARDLTGAEFAFLAMNPDPDRPAESVTHLVISHRVGPALADSDRLEVAATRTGEVFRSRTPLCLDTVHEEGLCEALQPVGPALILPLSAPDAALGVLVLLRPRGAAPFGAEILSPATTFASQVALAMQLAAAQRQMRELVIASDRDRIARDLHDHVIQRLFAIGLALQATLPRTKRPEVRDRIAQAVDELQEIVQEIRTSIFALHGGSRQSIRLRQRIEAALRHPTSGTGIRTEVRVTGPLSVVPADLADQVEAVVRAAVPEAVHARARDIVVDVAIADDVVVTVQDDGSGATPERAGALLADLERRAAERGGAAEMGSVADAGATRTRVRWSAPLG</sequence>
<feature type="domain" description="GAF" evidence="11">
    <location>
        <begin position="39"/>
        <end position="186"/>
    </location>
</feature>
<dbReference type="Pfam" id="PF07730">
    <property type="entry name" value="HisKA_3"/>
    <property type="match status" value="1"/>
</dbReference>
<dbReference type="OrthoDB" id="5241249at2"/>
<organism evidence="12 13">
    <name type="scientific">Nocardia stercoris</name>
    <dbReference type="NCBI Taxonomy" id="2483361"/>
    <lineage>
        <taxon>Bacteria</taxon>
        <taxon>Bacillati</taxon>
        <taxon>Actinomycetota</taxon>
        <taxon>Actinomycetes</taxon>
        <taxon>Mycobacteriales</taxon>
        <taxon>Nocardiaceae</taxon>
        <taxon>Nocardia</taxon>
    </lineage>
</organism>
<keyword evidence="10" id="KW-0902">Two-component regulatory system</keyword>
<dbReference type="EMBL" id="RFFH01000003">
    <property type="protein sequence ID" value="RMI33718.1"/>
    <property type="molecule type" value="Genomic_DNA"/>
</dbReference>
<dbReference type="Gene3D" id="3.30.450.40">
    <property type="match status" value="2"/>
</dbReference>
<dbReference type="GO" id="GO:0070483">
    <property type="term" value="P:detection of hypoxia"/>
    <property type="evidence" value="ECO:0007669"/>
    <property type="project" value="UniProtKB-ARBA"/>
</dbReference>
<dbReference type="InterPro" id="IPR050482">
    <property type="entry name" value="Sensor_HK_TwoCompSys"/>
</dbReference>
<evidence type="ECO:0000256" key="2">
    <source>
        <dbReference type="ARBA" id="ARBA00001971"/>
    </source>
</evidence>
<dbReference type="PANTHER" id="PTHR24421">
    <property type="entry name" value="NITRATE/NITRITE SENSOR PROTEIN NARX-RELATED"/>
    <property type="match status" value="1"/>
</dbReference>
<dbReference type="InterPro" id="IPR003018">
    <property type="entry name" value="GAF"/>
</dbReference>
<evidence type="ECO:0000313" key="12">
    <source>
        <dbReference type="EMBL" id="RMI33718.1"/>
    </source>
</evidence>
<feature type="domain" description="GAF" evidence="11">
    <location>
        <begin position="207"/>
        <end position="354"/>
    </location>
</feature>
<dbReference type="Gene3D" id="3.30.565.10">
    <property type="entry name" value="Histidine kinase-like ATPase, C-terminal domain"/>
    <property type="match status" value="1"/>
</dbReference>
<dbReference type="PANTHER" id="PTHR24421:SF56">
    <property type="entry name" value="OXYGEN SENSOR HISTIDINE KINASE RESPONSE REGULATOR DOST"/>
    <property type="match status" value="1"/>
</dbReference>
<keyword evidence="9" id="KW-0408">Iron</keyword>
<dbReference type="GO" id="GO:0046983">
    <property type="term" value="F:protein dimerization activity"/>
    <property type="evidence" value="ECO:0007669"/>
    <property type="project" value="InterPro"/>
</dbReference>
<dbReference type="FunFam" id="3.30.450.40:FF:000052">
    <property type="entry name" value="Oxygen sensor histidine kinase response regulator DevS/DosS"/>
    <property type="match status" value="1"/>
</dbReference>
<evidence type="ECO:0000256" key="4">
    <source>
        <dbReference type="ARBA" id="ARBA00022553"/>
    </source>
</evidence>
<dbReference type="GO" id="GO:0000155">
    <property type="term" value="F:phosphorelay sensor kinase activity"/>
    <property type="evidence" value="ECO:0007669"/>
    <property type="project" value="InterPro"/>
</dbReference>
<dbReference type="GO" id="GO:0019826">
    <property type="term" value="F:oxygen sensor activity"/>
    <property type="evidence" value="ECO:0007669"/>
    <property type="project" value="UniProtKB-ARBA"/>
</dbReference>
<dbReference type="Proteomes" id="UP000279275">
    <property type="component" value="Unassembled WGS sequence"/>
</dbReference>
<keyword evidence="7" id="KW-0418">Kinase</keyword>
<keyword evidence="13" id="KW-1185">Reference proteome</keyword>
<comment type="caution">
    <text evidence="12">The sequence shown here is derived from an EMBL/GenBank/DDBJ whole genome shotgun (WGS) entry which is preliminary data.</text>
</comment>
<protein>
    <submittedName>
        <fullName evidence="12">GAF domain-containing protein</fullName>
    </submittedName>
</protein>
<keyword evidence="5" id="KW-0808">Transferase</keyword>
<proteinExistence type="predicted"/>
<comment type="cofactor">
    <cofactor evidence="1">
        <name>Mg(2+)</name>
        <dbReference type="ChEBI" id="CHEBI:18420"/>
    </cofactor>
</comment>
<evidence type="ECO:0000256" key="10">
    <source>
        <dbReference type="ARBA" id="ARBA00023012"/>
    </source>
</evidence>
<evidence type="ECO:0000256" key="1">
    <source>
        <dbReference type="ARBA" id="ARBA00001946"/>
    </source>
</evidence>
<name>A0A3M2LG67_9NOCA</name>
<dbReference type="GO" id="GO:0020037">
    <property type="term" value="F:heme binding"/>
    <property type="evidence" value="ECO:0007669"/>
    <property type="project" value="UniProtKB-ARBA"/>
</dbReference>
<keyword evidence="4" id="KW-0597">Phosphoprotein</keyword>
<dbReference type="GO" id="GO:0070025">
    <property type="term" value="F:carbon monoxide binding"/>
    <property type="evidence" value="ECO:0007669"/>
    <property type="project" value="UniProtKB-ARBA"/>
</dbReference>
<comment type="cofactor">
    <cofactor evidence="2">
        <name>heme</name>
        <dbReference type="ChEBI" id="CHEBI:30413"/>
    </cofactor>
</comment>
<evidence type="ECO:0000256" key="7">
    <source>
        <dbReference type="ARBA" id="ARBA00022777"/>
    </source>
</evidence>
<dbReference type="Pfam" id="PF13185">
    <property type="entry name" value="GAF_2"/>
    <property type="match status" value="2"/>
</dbReference>
<keyword evidence="3" id="KW-0963">Cytoplasm</keyword>
<evidence type="ECO:0000256" key="5">
    <source>
        <dbReference type="ARBA" id="ARBA00022679"/>
    </source>
</evidence>
<gene>
    <name evidence="12" type="ORF">EBN03_10660</name>
</gene>
<evidence type="ECO:0000256" key="6">
    <source>
        <dbReference type="ARBA" id="ARBA00022723"/>
    </source>
</evidence>
<evidence type="ECO:0000256" key="9">
    <source>
        <dbReference type="ARBA" id="ARBA00023004"/>
    </source>
</evidence>